<evidence type="ECO:0000256" key="1">
    <source>
        <dbReference type="ARBA" id="ARBA00022553"/>
    </source>
</evidence>
<dbReference type="Gene3D" id="1.10.10.10">
    <property type="entry name" value="Winged helix-like DNA-binding domain superfamily/Winged helix DNA-binding domain"/>
    <property type="match status" value="1"/>
</dbReference>
<accession>A0ABU3EUA9</accession>
<dbReference type="InterPro" id="IPR039420">
    <property type="entry name" value="WalR-like"/>
</dbReference>
<dbReference type="InterPro" id="IPR036388">
    <property type="entry name" value="WH-like_DNA-bd_sf"/>
</dbReference>
<keyword evidence="4 7" id="KW-0238">DNA-binding</keyword>
<feature type="domain" description="OmpR/PhoB-type" evidence="9">
    <location>
        <begin position="127"/>
        <end position="225"/>
    </location>
</feature>
<organism evidence="10 11">
    <name type="scientific">Enterococcus hulanensis</name>
    <dbReference type="NCBI Taxonomy" id="2559929"/>
    <lineage>
        <taxon>Bacteria</taxon>
        <taxon>Bacillati</taxon>
        <taxon>Bacillota</taxon>
        <taxon>Bacilli</taxon>
        <taxon>Lactobacillales</taxon>
        <taxon>Enterococcaceae</taxon>
        <taxon>Enterococcus</taxon>
    </lineage>
</organism>
<evidence type="ECO:0000256" key="5">
    <source>
        <dbReference type="ARBA" id="ARBA00023163"/>
    </source>
</evidence>
<dbReference type="PROSITE" id="PS50110">
    <property type="entry name" value="RESPONSE_REGULATORY"/>
    <property type="match status" value="1"/>
</dbReference>
<dbReference type="Proteomes" id="UP001252875">
    <property type="component" value="Unassembled WGS sequence"/>
</dbReference>
<evidence type="ECO:0000256" key="6">
    <source>
        <dbReference type="PROSITE-ProRule" id="PRU00169"/>
    </source>
</evidence>
<dbReference type="RefSeq" id="WP_206915825.1">
    <property type="nucleotide sequence ID" value="NZ_JAFLVV010000003.1"/>
</dbReference>
<evidence type="ECO:0000259" key="9">
    <source>
        <dbReference type="PROSITE" id="PS51755"/>
    </source>
</evidence>
<dbReference type="Pfam" id="PF00072">
    <property type="entry name" value="Response_reg"/>
    <property type="match status" value="1"/>
</dbReference>
<feature type="modified residue" description="4-aspartylphosphate" evidence="6">
    <location>
        <position position="53"/>
    </location>
</feature>
<keyword evidence="2" id="KW-0902">Two-component regulatory system</keyword>
<dbReference type="InterPro" id="IPR001789">
    <property type="entry name" value="Sig_transdc_resp-reg_receiver"/>
</dbReference>
<evidence type="ECO:0000313" key="10">
    <source>
        <dbReference type="EMBL" id="MDT2598277.1"/>
    </source>
</evidence>
<dbReference type="SMART" id="SM00448">
    <property type="entry name" value="REC"/>
    <property type="match status" value="1"/>
</dbReference>
<protein>
    <submittedName>
        <fullName evidence="10">Response regulator transcription factor</fullName>
    </submittedName>
</protein>
<dbReference type="PANTHER" id="PTHR48111:SF50">
    <property type="entry name" value="KDP OPERON TRANSCRIPTIONAL REGULATORY PROTEIN KDPE"/>
    <property type="match status" value="1"/>
</dbReference>
<evidence type="ECO:0000256" key="3">
    <source>
        <dbReference type="ARBA" id="ARBA00023015"/>
    </source>
</evidence>
<evidence type="ECO:0000256" key="4">
    <source>
        <dbReference type="ARBA" id="ARBA00023125"/>
    </source>
</evidence>
<dbReference type="CDD" id="cd00383">
    <property type="entry name" value="trans_reg_C"/>
    <property type="match status" value="1"/>
</dbReference>
<keyword evidence="5" id="KW-0804">Transcription</keyword>
<dbReference type="PROSITE" id="PS51755">
    <property type="entry name" value="OMPR_PHOB"/>
    <property type="match status" value="1"/>
</dbReference>
<feature type="domain" description="Response regulatory" evidence="8">
    <location>
        <begin position="4"/>
        <end position="117"/>
    </location>
</feature>
<sequence length="230" mass="26644">MKQSILLIEDDPNITDFMEVVLEQERYQLTVASTGMEALTAFQTTSIDLVLLDLGLPDIDGIDLLKILRKRMHLPIIIISARNNEEEKVKALDLGADDYVTKPFGTNELLARIRTALRHQNVQTEALTIVENKNLKIDFEKQLVYKDNHEIHLTKNEYRILALMFRQLGKVVTYQTLMTEVWGPYSDDSQTLRVNMSNIRKKIEQDTLKPEYLITEIGVGYRLRDHRSEQ</sequence>
<dbReference type="Gene3D" id="3.40.50.2300">
    <property type="match status" value="1"/>
</dbReference>
<dbReference type="PANTHER" id="PTHR48111">
    <property type="entry name" value="REGULATOR OF RPOS"/>
    <property type="match status" value="1"/>
</dbReference>
<dbReference type="InterPro" id="IPR001867">
    <property type="entry name" value="OmpR/PhoB-type_DNA-bd"/>
</dbReference>
<dbReference type="Gene3D" id="6.10.250.690">
    <property type="match status" value="1"/>
</dbReference>
<evidence type="ECO:0000259" key="8">
    <source>
        <dbReference type="PROSITE" id="PS50110"/>
    </source>
</evidence>
<gene>
    <name evidence="10" type="ORF">P7D85_00740</name>
</gene>
<name>A0ABU3EUA9_9ENTE</name>
<dbReference type="InterPro" id="IPR011006">
    <property type="entry name" value="CheY-like_superfamily"/>
</dbReference>
<proteinExistence type="predicted"/>
<evidence type="ECO:0000256" key="2">
    <source>
        <dbReference type="ARBA" id="ARBA00023012"/>
    </source>
</evidence>
<keyword evidence="11" id="KW-1185">Reference proteome</keyword>
<feature type="DNA-binding region" description="OmpR/PhoB-type" evidence="7">
    <location>
        <begin position="127"/>
        <end position="225"/>
    </location>
</feature>
<evidence type="ECO:0000313" key="11">
    <source>
        <dbReference type="Proteomes" id="UP001252875"/>
    </source>
</evidence>
<keyword evidence="1 6" id="KW-0597">Phosphoprotein</keyword>
<dbReference type="SMART" id="SM00862">
    <property type="entry name" value="Trans_reg_C"/>
    <property type="match status" value="1"/>
</dbReference>
<reference evidence="10 11" key="1">
    <citation type="submission" date="2023-03" db="EMBL/GenBank/DDBJ databases">
        <authorList>
            <person name="Shen W."/>
            <person name="Cai J."/>
        </authorList>
    </citation>
    <scope>NUCLEOTIDE SEQUENCE [LARGE SCALE GENOMIC DNA]</scope>
    <source>
        <strain evidence="10 11">D6-4</strain>
    </source>
</reference>
<dbReference type="SUPFAM" id="SSF52172">
    <property type="entry name" value="CheY-like"/>
    <property type="match status" value="1"/>
</dbReference>
<comment type="caution">
    <text evidence="10">The sequence shown here is derived from an EMBL/GenBank/DDBJ whole genome shotgun (WGS) entry which is preliminary data.</text>
</comment>
<dbReference type="Pfam" id="PF00486">
    <property type="entry name" value="Trans_reg_C"/>
    <property type="match status" value="1"/>
</dbReference>
<evidence type="ECO:0000256" key="7">
    <source>
        <dbReference type="PROSITE-ProRule" id="PRU01091"/>
    </source>
</evidence>
<keyword evidence="3" id="KW-0805">Transcription regulation</keyword>
<dbReference type="EMBL" id="JARPYI010000001">
    <property type="protein sequence ID" value="MDT2598277.1"/>
    <property type="molecule type" value="Genomic_DNA"/>
</dbReference>